<keyword evidence="2" id="KW-1133">Transmembrane helix</keyword>
<organism evidence="4 5">
    <name type="scientific">Penicillium ucsense</name>
    <dbReference type="NCBI Taxonomy" id="2839758"/>
    <lineage>
        <taxon>Eukaryota</taxon>
        <taxon>Fungi</taxon>
        <taxon>Dikarya</taxon>
        <taxon>Ascomycota</taxon>
        <taxon>Pezizomycotina</taxon>
        <taxon>Eurotiomycetes</taxon>
        <taxon>Eurotiomycetidae</taxon>
        <taxon>Eurotiales</taxon>
        <taxon>Aspergillaceae</taxon>
        <taxon>Penicillium</taxon>
    </lineage>
</organism>
<evidence type="ECO:0000313" key="4">
    <source>
        <dbReference type="EMBL" id="KAF7713261.1"/>
    </source>
</evidence>
<evidence type="ECO:0000256" key="1">
    <source>
        <dbReference type="SAM" id="MobiDB-lite"/>
    </source>
</evidence>
<keyword evidence="2" id="KW-0812">Transmembrane</keyword>
<feature type="signal peptide" evidence="3">
    <location>
        <begin position="1"/>
        <end position="19"/>
    </location>
</feature>
<dbReference type="Proteomes" id="UP000631181">
    <property type="component" value="Unassembled WGS sequence"/>
</dbReference>
<feature type="region of interest" description="Disordered" evidence="1">
    <location>
        <begin position="324"/>
        <end position="406"/>
    </location>
</feature>
<evidence type="ECO:0000256" key="2">
    <source>
        <dbReference type="SAM" id="Phobius"/>
    </source>
</evidence>
<protein>
    <recommendedName>
        <fullName evidence="6">GPI anchored protein</fullName>
    </recommendedName>
</protein>
<keyword evidence="5" id="KW-1185">Reference proteome</keyword>
<proteinExistence type="predicted"/>
<gene>
    <name evidence="4" type="ORF">PECM_001368</name>
</gene>
<sequence>MKGFIGGIPIALLAVAAQAMEHGPQGNANVEAGHVAPLGATVIGGPSGNDADGGFDFGVNVQTKTNVDEYSKDDHSIKVKETDIHLPPHGHGPPMGAPGAGPFHKRRSAPQFGNTVIGGPSGDDEGQIFDMSMIANIQTSVDEYSKDDHSIKVKETDIHTPPVFHAPGPHGGPDAHGGPGPQGNGFEKRQAPEVGGTVIGGPGGNAAPWKHGSTVIGGPSGDDAGQTFSRPINVDVATSIKEHYEDDHSVNVDQEDVFLPPHFPAHGGPGPAVSHGGPFRRAYSPDRAVGGGTAIGGPSGDDQGSNFFHPTSVGVDTDVKEHTEDNHAVNVDSTTVTPSQNDVPHMPWMPYKDNTPISHPGPIAADSQSGQAPQGPMTESEEPSSVDPTRQDSPQSEGASECNAQTHEVVHTVTKTEYKDVQSTVTVYATPVESHAMQMPTATPSSYAAQPSVDEKNSYYPSSAAPSSSYDYIYPSQSSASSPTSYSMIPVDVPAASSSYAPAAYATPSGSYAVPSGADAFRHPSGRPSGSATPSAYMFEGSAARISGGFASAVAAVVGVLAFVL</sequence>
<dbReference type="EMBL" id="WIWV01000127">
    <property type="protein sequence ID" value="KAF7713261.1"/>
    <property type="molecule type" value="Genomic_DNA"/>
</dbReference>
<evidence type="ECO:0000313" key="5">
    <source>
        <dbReference type="Proteomes" id="UP000631181"/>
    </source>
</evidence>
<feature type="compositionally biased region" description="Gly residues" evidence="1">
    <location>
        <begin position="169"/>
        <end position="183"/>
    </location>
</feature>
<comment type="caution">
    <text evidence="4">The sequence shown here is derived from an EMBL/GenBank/DDBJ whole genome shotgun (WGS) entry which is preliminary data.</text>
</comment>
<feature type="chain" id="PRO_5035267880" description="GPI anchored protein" evidence="3">
    <location>
        <begin position="20"/>
        <end position="565"/>
    </location>
</feature>
<evidence type="ECO:0000256" key="3">
    <source>
        <dbReference type="SAM" id="SignalP"/>
    </source>
</evidence>
<accession>A0A8J8VX11</accession>
<feature type="compositionally biased region" description="Polar residues" evidence="1">
    <location>
        <begin position="331"/>
        <end position="342"/>
    </location>
</feature>
<reference evidence="4" key="1">
    <citation type="journal article" date="2020" name="Front. Microbiol.">
        <title>Gene regulatory networks of Penicillium echinulatum 2HH and Penicillium oxalicum 114-2 inferred by a computational biology approach.</title>
        <authorList>
            <person name="Lenz A.R."/>
            <person name="Galan-Vasquez E."/>
            <person name="Balbinot E."/>
            <person name="De Abreu F.P."/>
            <person name="De Oliveira N.S."/>
            <person name="Da Rosa L.O."/>
            <person name="De Avila E Silva S."/>
            <person name="Camassola M."/>
            <person name="Dillon A.J.P."/>
            <person name="Perez-Rueda E."/>
        </authorList>
    </citation>
    <scope>NUCLEOTIDE SEQUENCE</scope>
    <source>
        <strain evidence="4">S1M29</strain>
    </source>
</reference>
<dbReference type="AlphaFoldDB" id="A0A8J8VX11"/>
<feature type="compositionally biased region" description="Polar residues" evidence="1">
    <location>
        <begin position="386"/>
        <end position="405"/>
    </location>
</feature>
<feature type="transmembrane region" description="Helical" evidence="2">
    <location>
        <begin position="543"/>
        <end position="564"/>
    </location>
</feature>
<dbReference type="OrthoDB" id="4366934at2759"/>
<keyword evidence="3" id="KW-0732">Signal</keyword>
<feature type="region of interest" description="Disordered" evidence="1">
    <location>
        <begin position="442"/>
        <end position="461"/>
    </location>
</feature>
<name>A0A8J8VX11_9EURO</name>
<feature type="region of interest" description="Disordered" evidence="1">
    <location>
        <begin position="162"/>
        <end position="228"/>
    </location>
</feature>
<keyword evidence="2" id="KW-0472">Membrane</keyword>
<evidence type="ECO:0008006" key="6">
    <source>
        <dbReference type="Google" id="ProtNLM"/>
    </source>
</evidence>